<dbReference type="PRINTS" id="PR00420">
    <property type="entry name" value="RNGMNOXGNASE"/>
</dbReference>
<dbReference type="AlphaFoldDB" id="A0A9Y2IPC2"/>
<dbReference type="GO" id="GO:0071949">
    <property type="term" value="F:FAD binding"/>
    <property type="evidence" value="ECO:0007669"/>
    <property type="project" value="InterPro"/>
</dbReference>
<dbReference type="InterPro" id="IPR002938">
    <property type="entry name" value="FAD-bd"/>
</dbReference>
<dbReference type="GO" id="GO:0004497">
    <property type="term" value="F:monooxygenase activity"/>
    <property type="evidence" value="ECO:0007669"/>
    <property type="project" value="UniProtKB-KW"/>
</dbReference>
<dbReference type="InterPro" id="IPR050493">
    <property type="entry name" value="FAD-dep_Monooxygenase_BioMet"/>
</dbReference>
<dbReference type="PANTHER" id="PTHR13789:SF318">
    <property type="entry name" value="GERANYLGERANYL DIPHOSPHATE REDUCTASE"/>
    <property type="match status" value="1"/>
</dbReference>
<evidence type="ECO:0000256" key="3">
    <source>
        <dbReference type="ARBA" id="ARBA00022827"/>
    </source>
</evidence>
<evidence type="ECO:0000256" key="5">
    <source>
        <dbReference type="ARBA" id="ARBA00023033"/>
    </source>
</evidence>
<evidence type="ECO:0000256" key="4">
    <source>
        <dbReference type="ARBA" id="ARBA00023002"/>
    </source>
</evidence>
<keyword evidence="3" id="KW-0274">FAD</keyword>
<feature type="domain" description="FAD-binding" evidence="6">
    <location>
        <begin position="5"/>
        <end position="349"/>
    </location>
</feature>
<keyword evidence="5 7" id="KW-0503">Monooxygenase</keyword>
<sequence>MTPLRVAVVGGGIGGLTAALALLRRGLDVRLYEQAPAFTEVGAGVGLTPNGHRLLNRLGLRLGHCGTPLVDGLFCQADGTAVTKLTIGEDSANPTIGLHRADLIAALSAELPGDVVHTGYRCVGVTQHDHHITAHFAHGPSVAADAIIGADGIHSSLQRFVTTPAPPVFSGSVAYRGVIPSERVPQWPCNAARNWLGAGKHFLVYPIRAGHLLNYVAFVPAGDHSGDSSCVPGVRSRESWSAPGDPSTLRTEFAGWDPLVSAVLAQVDTTFRWGLYDRTPLPRWTSGHLTLLGDAAHPMLPHLGQGANQSIEDAYALALLLAEAAPADVPAALALYESLRRPRTMRIQRHSRTAGTLYNATGPLPTRNTQLRTHSGTLSWLHDYDAEAEALAALEGRLERDRPGEAEPIELTH</sequence>
<dbReference type="SUPFAM" id="SSF51905">
    <property type="entry name" value="FAD/NAD(P)-binding domain"/>
    <property type="match status" value="1"/>
</dbReference>
<reference evidence="7 8" key="1">
    <citation type="submission" date="2023-06" db="EMBL/GenBank/DDBJ databases">
        <authorList>
            <person name="Oyuntsetseg B."/>
            <person name="Kim S.B."/>
        </authorList>
    </citation>
    <scope>NUCLEOTIDE SEQUENCE [LARGE SCALE GENOMIC DNA]</scope>
    <source>
        <strain evidence="7 8">2-15</strain>
    </source>
</reference>
<dbReference type="InterPro" id="IPR036188">
    <property type="entry name" value="FAD/NAD-bd_sf"/>
</dbReference>
<dbReference type="SUPFAM" id="SSF54373">
    <property type="entry name" value="FAD-linked reductases, C-terminal domain"/>
    <property type="match status" value="1"/>
</dbReference>
<dbReference type="Gene3D" id="3.50.50.60">
    <property type="entry name" value="FAD/NAD(P)-binding domain"/>
    <property type="match status" value="1"/>
</dbReference>
<dbReference type="EMBL" id="CP127294">
    <property type="protein sequence ID" value="WIX83624.1"/>
    <property type="molecule type" value="Genomic_DNA"/>
</dbReference>
<dbReference type="Proteomes" id="UP001236014">
    <property type="component" value="Chromosome"/>
</dbReference>
<keyword evidence="4" id="KW-0560">Oxidoreductase</keyword>
<protein>
    <submittedName>
        <fullName evidence="7">FAD-dependent monooxygenase</fullName>
    </submittedName>
</protein>
<proteinExistence type="predicted"/>
<evidence type="ECO:0000256" key="2">
    <source>
        <dbReference type="ARBA" id="ARBA00022630"/>
    </source>
</evidence>
<evidence type="ECO:0000256" key="1">
    <source>
        <dbReference type="ARBA" id="ARBA00001974"/>
    </source>
</evidence>
<organism evidence="7 8">
    <name type="scientific">Amycolatopsis carbonis</name>
    <dbReference type="NCBI Taxonomy" id="715471"/>
    <lineage>
        <taxon>Bacteria</taxon>
        <taxon>Bacillati</taxon>
        <taxon>Actinomycetota</taxon>
        <taxon>Actinomycetes</taxon>
        <taxon>Pseudonocardiales</taxon>
        <taxon>Pseudonocardiaceae</taxon>
        <taxon>Amycolatopsis</taxon>
    </lineage>
</organism>
<evidence type="ECO:0000259" key="6">
    <source>
        <dbReference type="Pfam" id="PF01494"/>
    </source>
</evidence>
<dbReference type="KEGG" id="acab:QRX50_24145"/>
<keyword evidence="2" id="KW-0285">Flavoprotein</keyword>
<dbReference type="PANTHER" id="PTHR13789">
    <property type="entry name" value="MONOOXYGENASE"/>
    <property type="match status" value="1"/>
</dbReference>
<keyword evidence="8" id="KW-1185">Reference proteome</keyword>
<evidence type="ECO:0000313" key="7">
    <source>
        <dbReference type="EMBL" id="WIX83624.1"/>
    </source>
</evidence>
<evidence type="ECO:0000313" key="8">
    <source>
        <dbReference type="Proteomes" id="UP001236014"/>
    </source>
</evidence>
<dbReference type="Pfam" id="PF01494">
    <property type="entry name" value="FAD_binding_3"/>
    <property type="match status" value="1"/>
</dbReference>
<gene>
    <name evidence="7" type="ORF">QRX50_24145</name>
</gene>
<comment type="cofactor">
    <cofactor evidence="1">
        <name>FAD</name>
        <dbReference type="ChEBI" id="CHEBI:57692"/>
    </cofactor>
</comment>
<accession>A0A9Y2IPC2</accession>
<name>A0A9Y2IPC2_9PSEU</name>
<dbReference type="RefSeq" id="WP_285974172.1">
    <property type="nucleotide sequence ID" value="NZ_CP127294.1"/>
</dbReference>